<evidence type="ECO:0000313" key="3">
    <source>
        <dbReference type="EMBL" id="CAI2382574.1"/>
    </source>
</evidence>
<keyword evidence="4" id="KW-1185">Reference proteome</keyword>
<dbReference type="PROSITE" id="PS50969">
    <property type="entry name" value="FCP1"/>
    <property type="match status" value="1"/>
</dbReference>
<comment type="caution">
    <text evidence="3">The sequence shown here is derived from an EMBL/GenBank/DDBJ whole genome shotgun (WGS) entry which is preliminary data.</text>
</comment>
<name>A0AAD1Y0S9_EUPCR</name>
<accession>A0AAD1Y0S9</accession>
<dbReference type="SMART" id="SM00577">
    <property type="entry name" value="CPDc"/>
    <property type="match status" value="1"/>
</dbReference>
<dbReference type="InterPro" id="IPR023214">
    <property type="entry name" value="HAD_sf"/>
</dbReference>
<feature type="region of interest" description="Disordered" evidence="1">
    <location>
        <begin position="158"/>
        <end position="187"/>
    </location>
</feature>
<dbReference type="Proteomes" id="UP001295684">
    <property type="component" value="Unassembled WGS sequence"/>
</dbReference>
<evidence type="ECO:0000256" key="1">
    <source>
        <dbReference type="SAM" id="MobiDB-lite"/>
    </source>
</evidence>
<sequence length="842" mass="97443">MSLYSSKRKKKPIGVNNSPLEKWKQKYTKAAEKIYTPSKMSLNFVRDSLEKEKGLMLIDPFGMDNEMIPDYKFESWENQLRKPLQKCTNNSHSYERICKNFKTFDKENTDRENQNSVPKSRRLLALSPKPTNFHNKSRKYFCEKQVQPAKSFERKYPKKEITNSRRPYKVEPSIKPSQKGSQERLRGKKKLTKNPVLISNSNPGWLFKSTKDMSKSFQNPSGVTLEPSKTHIIRPSELTDFNSSKNKFKKPPTKRTCNANISHESDEVLQERLSNVFISSDLPTKDREVKIKVNNTESSLTSTYRSSIIPAEIQMTTLMTDSDEEECTCCKKCKACSNYSTNKSAINSQSCHKEEQKHEESFKINQAKVENKENIPDFPDKKDLEELCDEFIRKNKENAIKNNSKTLAQNNMINIENVILLEEKMRLINENVLKMKDLTRLCEDWWEISHTETMLQNLGNVFKEPRYKAILRTATCVEICAISLIFAVDQHYETPPKSILMIIKNIAQCTYENYLNIIGLVINRLPPDSVRNIWVQALEKILSLEKSTCNKQALFNLIQKNNIVLTERCRKLCLGKYSVKQLALKRGISEEKLLRKENCDISRYISPLCQTLLITVEEILNLTQSLDITKTRENMISILEGFSETMKMKNNSPMCVTQNISESSFEEDCCEVMEPPYLPPISLNKTYTLVLDLDETLVHYFEIGDQGKFLVRPGVIPFLKEMSKFFEIVIFTAAVQDYADWAIDQIDTVGYISHRLYRQHTLPCGSVNIKDLSRIGRDLKKVIIVDNIPENFQLQQDNGIFITSWFDDVTDTALCELSVILKDIFLLKADDLRDALRNYEKH</sequence>
<dbReference type="InterPro" id="IPR050365">
    <property type="entry name" value="TIM50"/>
</dbReference>
<dbReference type="AlphaFoldDB" id="A0AAD1Y0S9"/>
<evidence type="ECO:0000313" key="4">
    <source>
        <dbReference type="Proteomes" id="UP001295684"/>
    </source>
</evidence>
<dbReference type="Pfam" id="PF03031">
    <property type="entry name" value="NIF"/>
    <property type="match status" value="1"/>
</dbReference>
<organism evidence="3 4">
    <name type="scientific">Euplotes crassus</name>
    <dbReference type="NCBI Taxonomy" id="5936"/>
    <lineage>
        <taxon>Eukaryota</taxon>
        <taxon>Sar</taxon>
        <taxon>Alveolata</taxon>
        <taxon>Ciliophora</taxon>
        <taxon>Intramacronucleata</taxon>
        <taxon>Spirotrichea</taxon>
        <taxon>Hypotrichia</taxon>
        <taxon>Euplotida</taxon>
        <taxon>Euplotidae</taxon>
        <taxon>Moneuplotes</taxon>
    </lineage>
</organism>
<protein>
    <recommendedName>
        <fullName evidence="2">FCP1 homology domain-containing protein</fullName>
    </recommendedName>
</protein>
<proteinExistence type="predicted"/>
<dbReference type="InterPro" id="IPR036412">
    <property type="entry name" value="HAD-like_sf"/>
</dbReference>
<dbReference type="CDD" id="cd07521">
    <property type="entry name" value="HAD_FCP1-like"/>
    <property type="match status" value="1"/>
</dbReference>
<dbReference type="SUPFAM" id="SSF56784">
    <property type="entry name" value="HAD-like"/>
    <property type="match status" value="1"/>
</dbReference>
<dbReference type="InterPro" id="IPR004274">
    <property type="entry name" value="FCP1_dom"/>
</dbReference>
<gene>
    <name evidence="3" type="ORF">ECRASSUSDP1_LOCUS24052</name>
</gene>
<dbReference type="FunFam" id="3.40.50.1000:FF:000184">
    <property type="entry name" value="Uncharacterized protein"/>
    <property type="match status" value="1"/>
</dbReference>
<evidence type="ECO:0000259" key="2">
    <source>
        <dbReference type="PROSITE" id="PS50969"/>
    </source>
</evidence>
<dbReference type="EMBL" id="CAMPGE010024760">
    <property type="protein sequence ID" value="CAI2382574.1"/>
    <property type="molecule type" value="Genomic_DNA"/>
</dbReference>
<dbReference type="Gene3D" id="3.40.50.1000">
    <property type="entry name" value="HAD superfamily/HAD-like"/>
    <property type="match status" value="1"/>
</dbReference>
<dbReference type="PANTHER" id="PTHR12210">
    <property type="entry name" value="DULLARD PROTEIN PHOSPHATASE"/>
    <property type="match status" value="1"/>
</dbReference>
<feature type="domain" description="FCP1 homology" evidence="2">
    <location>
        <begin position="682"/>
        <end position="824"/>
    </location>
</feature>
<reference evidence="3" key="1">
    <citation type="submission" date="2023-07" db="EMBL/GenBank/DDBJ databases">
        <authorList>
            <consortium name="AG Swart"/>
            <person name="Singh M."/>
            <person name="Singh A."/>
            <person name="Seah K."/>
            <person name="Emmerich C."/>
        </authorList>
    </citation>
    <scope>NUCLEOTIDE SEQUENCE</scope>
    <source>
        <strain evidence="3">DP1</strain>
    </source>
</reference>